<dbReference type="PANTHER" id="PTHR10091:SF0">
    <property type="entry name" value="GALACTOSE MUTAROTASE"/>
    <property type="match status" value="1"/>
</dbReference>
<dbReference type="CDD" id="cd09019">
    <property type="entry name" value="galactose_mutarotase_like"/>
    <property type="match status" value="1"/>
</dbReference>
<dbReference type="UniPathway" id="UPA00242"/>
<feature type="active site" description="Proton donor" evidence="6">
    <location>
        <position position="167"/>
    </location>
</feature>
<feature type="binding site" evidence="7">
    <location>
        <position position="229"/>
    </location>
    <ligand>
        <name>beta-D-galactose</name>
        <dbReference type="ChEBI" id="CHEBI:27667"/>
    </ligand>
</feature>
<dbReference type="Pfam" id="PF01263">
    <property type="entry name" value="Aldose_epim"/>
    <property type="match status" value="1"/>
</dbReference>
<feature type="active site" description="Proton acceptor" evidence="6">
    <location>
        <position position="290"/>
    </location>
</feature>
<dbReference type="OrthoDB" id="9779408at2"/>
<dbReference type="PANTHER" id="PTHR10091">
    <property type="entry name" value="ALDOSE-1-EPIMERASE"/>
    <property type="match status" value="1"/>
</dbReference>
<keyword evidence="10" id="KW-1185">Reference proteome</keyword>
<evidence type="ECO:0000256" key="3">
    <source>
        <dbReference type="ARBA" id="ARBA00023235"/>
    </source>
</evidence>
<keyword evidence="4 5" id="KW-0119">Carbohydrate metabolism</keyword>
<dbReference type="InterPro" id="IPR008183">
    <property type="entry name" value="Aldose_1/G6P_1-epimerase"/>
</dbReference>
<comment type="pathway">
    <text evidence="1 5">Carbohydrate metabolism; hexose metabolism.</text>
</comment>
<evidence type="ECO:0000313" key="9">
    <source>
        <dbReference type="EMBL" id="KAJ57031.1"/>
    </source>
</evidence>
<dbReference type="InterPro" id="IPR014718">
    <property type="entry name" value="GH-type_carb-bd"/>
</dbReference>
<comment type="catalytic activity">
    <reaction evidence="5">
        <text>alpha-D-glucose = beta-D-glucose</text>
        <dbReference type="Rhea" id="RHEA:10264"/>
        <dbReference type="ChEBI" id="CHEBI:15903"/>
        <dbReference type="ChEBI" id="CHEBI:17925"/>
        <dbReference type="EC" id="5.1.3.3"/>
    </reaction>
</comment>
<dbReference type="GO" id="GO:0004034">
    <property type="term" value="F:aldose 1-epimerase activity"/>
    <property type="evidence" value="ECO:0007669"/>
    <property type="project" value="UniProtKB-EC"/>
</dbReference>
<evidence type="ECO:0000256" key="5">
    <source>
        <dbReference type="PIRNR" id="PIRNR005096"/>
    </source>
</evidence>
<dbReference type="SUPFAM" id="SSF74650">
    <property type="entry name" value="Galactose mutarotase-like"/>
    <property type="match status" value="1"/>
</dbReference>
<comment type="caution">
    <text evidence="9">The sequence shown here is derived from an EMBL/GenBank/DDBJ whole genome shotgun (WGS) entry which is preliminary data.</text>
</comment>
<evidence type="ECO:0000256" key="8">
    <source>
        <dbReference type="PIRSR" id="PIRSR005096-3"/>
    </source>
</evidence>
<feature type="binding site" evidence="8">
    <location>
        <begin position="167"/>
        <end position="169"/>
    </location>
    <ligand>
        <name>beta-D-galactose</name>
        <dbReference type="ChEBI" id="CHEBI:27667"/>
    </ligand>
</feature>
<dbReference type="InterPro" id="IPR047215">
    <property type="entry name" value="Galactose_mutarotase-like"/>
</dbReference>
<evidence type="ECO:0000256" key="6">
    <source>
        <dbReference type="PIRSR" id="PIRSR005096-1"/>
    </source>
</evidence>
<dbReference type="GO" id="GO:0030246">
    <property type="term" value="F:carbohydrate binding"/>
    <property type="evidence" value="ECO:0007669"/>
    <property type="project" value="InterPro"/>
</dbReference>
<dbReference type="STRING" id="1454373.ACMU_00640"/>
<dbReference type="GO" id="GO:0006006">
    <property type="term" value="P:glucose metabolic process"/>
    <property type="evidence" value="ECO:0007669"/>
    <property type="project" value="TreeGrafter"/>
</dbReference>
<accession>A0A037ZKR7</accession>
<dbReference type="RefSeq" id="WP_035255218.1">
    <property type="nucleotide sequence ID" value="NZ_JFKE01000001.1"/>
</dbReference>
<protein>
    <recommendedName>
        <fullName evidence="5">Aldose 1-epimerase</fullName>
        <ecNumber evidence="5">5.1.3.3</ecNumber>
    </recommendedName>
</protein>
<organism evidence="9 10">
    <name type="scientific">Actibacterium mucosum KCTC 23349</name>
    <dbReference type="NCBI Taxonomy" id="1454373"/>
    <lineage>
        <taxon>Bacteria</taxon>
        <taxon>Pseudomonadati</taxon>
        <taxon>Pseudomonadota</taxon>
        <taxon>Alphaproteobacteria</taxon>
        <taxon>Rhodobacterales</taxon>
        <taxon>Roseobacteraceae</taxon>
        <taxon>Actibacterium</taxon>
    </lineage>
</organism>
<gene>
    <name evidence="9" type="ORF">ACMU_00640</name>
</gene>
<name>A0A037ZKR7_9RHOB</name>
<proteinExistence type="inferred from homology"/>
<feature type="binding site" evidence="8">
    <location>
        <begin position="71"/>
        <end position="72"/>
    </location>
    <ligand>
        <name>beta-D-galactose</name>
        <dbReference type="ChEBI" id="CHEBI:27667"/>
    </ligand>
</feature>
<evidence type="ECO:0000256" key="2">
    <source>
        <dbReference type="ARBA" id="ARBA00006206"/>
    </source>
</evidence>
<dbReference type="AlphaFoldDB" id="A0A037ZKR7"/>
<evidence type="ECO:0000313" key="10">
    <source>
        <dbReference type="Proteomes" id="UP000026249"/>
    </source>
</evidence>
<evidence type="ECO:0000256" key="1">
    <source>
        <dbReference type="ARBA" id="ARBA00005028"/>
    </source>
</evidence>
<sequence>MQDTVTPDQIREFTLRDGDVAVSLLNLGTITRRWRVVGNDGPVDIVLGYEDPAAYLNNPSFLGIIAGRVANRIAAGQFQLEGKTHQIDVNEPPNTLHGGTQGLGTRLWAAEIDGPRSVQFTYHSPEGECGFPGAVDFAVEVVLDGPRLTYYMSAKPDRPTPINLAQHSYYNLVGAGEIGSHHLKIRANHVTPVDAAGIPSGALMSVDNTKFDLREGPALADALAEGGLDHNYVLTQSDRPSAVLTGPNGLQLQMWTDQPGLQLYTSGGLAPLHKPLAGQDHQPNTAVCLEPQLHPDAINQPGFPNCIATPDAPYHQVLTIEVAQT</sequence>
<dbReference type="InterPro" id="IPR011013">
    <property type="entry name" value="Gal_mutarotase_sf_dom"/>
</dbReference>
<dbReference type="EC" id="5.1.3.3" evidence="5"/>
<dbReference type="Gene3D" id="2.70.98.10">
    <property type="match status" value="1"/>
</dbReference>
<keyword evidence="3 5" id="KW-0413">Isomerase</keyword>
<evidence type="ECO:0000256" key="4">
    <source>
        <dbReference type="ARBA" id="ARBA00023277"/>
    </source>
</evidence>
<dbReference type="PIRSF" id="PIRSF005096">
    <property type="entry name" value="GALM"/>
    <property type="match status" value="1"/>
</dbReference>
<dbReference type="InterPro" id="IPR015443">
    <property type="entry name" value="Aldose_1-epimerase"/>
</dbReference>
<comment type="similarity">
    <text evidence="2 5">Belongs to the aldose epimerase family.</text>
</comment>
<dbReference type="Proteomes" id="UP000026249">
    <property type="component" value="Unassembled WGS sequence"/>
</dbReference>
<dbReference type="GO" id="GO:0033499">
    <property type="term" value="P:galactose catabolic process via UDP-galactose, Leloir pathway"/>
    <property type="evidence" value="ECO:0007669"/>
    <property type="project" value="TreeGrafter"/>
</dbReference>
<evidence type="ECO:0000256" key="7">
    <source>
        <dbReference type="PIRSR" id="PIRSR005096-2"/>
    </source>
</evidence>
<reference evidence="9 10" key="1">
    <citation type="submission" date="2014-03" db="EMBL/GenBank/DDBJ databases">
        <title>Draft Genome Sequence of Actibacterium mucosum KCTC 23349, a Marine Alphaproteobacterium with Complex Ionic Requirements Isolated from Mediterranean Seawater at Malvarrosa Beach, Valencia, Spain.</title>
        <authorList>
            <person name="Arahal D.R."/>
            <person name="Shao Z."/>
            <person name="Lai Q."/>
            <person name="Pujalte M.J."/>
        </authorList>
    </citation>
    <scope>NUCLEOTIDE SEQUENCE [LARGE SCALE GENOMIC DNA]</scope>
    <source>
        <strain evidence="9 10">KCTC 23349</strain>
    </source>
</reference>
<dbReference type="EMBL" id="JFKE01000001">
    <property type="protein sequence ID" value="KAJ57031.1"/>
    <property type="molecule type" value="Genomic_DNA"/>
</dbReference>